<protein>
    <submittedName>
        <fullName evidence="1">Uncharacterized protein</fullName>
    </submittedName>
</protein>
<reference evidence="1 2" key="1">
    <citation type="submission" date="2021-03" db="EMBL/GenBank/DDBJ databases">
        <title>Paenibacillus artemisicola MWE-103 whole genome sequence.</title>
        <authorList>
            <person name="Ham Y.J."/>
        </authorList>
    </citation>
    <scope>NUCLEOTIDE SEQUENCE [LARGE SCALE GENOMIC DNA]</scope>
    <source>
        <strain evidence="1 2">MWE-103</strain>
    </source>
</reference>
<evidence type="ECO:0000313" key="2">
    <source>
        <dbReference type="Proteomes" id="UP000670947"/>
    </source>
</evidence>
<comment type="caution">
    <text evidence="1">The sequence shown here is derived from an EMBL/GenBank/DDBJ whole genome shotgun (WGS) entry which is preliminary data.</text>
</comment>
<proteinExistence type="predicted"/>
<dbReference type="Proteomes" id="UP000670947">
    <property type="component" value="Unassembled WGS sequence"/>
</dbReference>
<dbReference type="EMBL" id="JAGGDJ010000015">
    <property type="protein sequence ID" value="MBO7746139.1"/>
    <property type="molecule type" value="Genomic_DNA"/>
</dbReference>
<sequence>MYLDAITRHWQVFMNEAGYPEAADAKITNTAKLTGLDGACLLEFEKDGRRYHLYALPCGAPSGIPELHRLDEGYEPAGLAAVFGLGEARAAALGDAVGAFLRRHYDGMQTAVDAGQGLAHAKARIRAVRLARWRPAD</sequence>
<name>A0ABS3WCV1_9BACL</name>
<dbReference type="RefSeq" id="WP_208848933.1">
    <property type="nucleotide sequence ID" value="NZ_JAGGDJ010000015.1"/>
</dbReference>
<gene>
    <name evidence="1" type="ORF">I8J29_18165</name>
</gene>
<organism evidence="1 2">
    <name type="scientific">Paenibacillus artemisiicola</name>
    <dbReference type="NCBI Taxonomy" id="1172618"/>
    <lineage>
        <taxon>Bacteria</taxon>
        <taxon>Bacillati</taxon>
        <taxon>Bacillota</taxon>
        <taxon>Bacilli</taxon>
        <taxon>Bacillales</taxon>
        <taxon>Paenibacillaceae</taxon>
        <taxon>Paenibacillus</taxon>
    </lineage>
</organism>
<evidence type="ECO:0000313" key="1">
    <source>
        <dbReference type="EMBL" id="MBO7746139.1"/>
    </source>
</evidence>
<accession>A0ABS3WCV1</accession>
<keyword evidence="2" id="KW-1185">Reference proteome</keyword>